<organism evidence="1 2">
    <name type="scientific">Marinobacter nauticus</name>
    <name type="common">Marinobacter hydrocarbonoclasticus</name>
    <name type="synonym">Marinobacter aquaeolei</name>
    <dbReference type="NCBI Taxonomy" id="2743"/>
    <lineage>
        <taxon>Bacteria</taxon>
        <taxon>Pseudomonadati</taxon>
        <taxon>Pseudomonadota</taxon>
        <taxon>Gammaproteobacteria</taxon>
        <taxon>Pseudomonadales</taxon>
        <taxon>Marinobacteraceae</taxon>
        <taxon>Marinobacter</taxon>
    </lineage>
</organism>
<gene>
    <name evidence="1" type="ORF">DCF82_20935</name>
</gene>
<comment type="caution">
    <text evidence="1">The sequence shown here is derived from an EMBL/GenBank/DDBJ whole genome shotgun (WGS) entry which is preliminary data.</text>
</comment>
<sequence length="87" mass="9693">MQALNQYSFFVSILSAVEVLLSELSKQWVICDYKKLQKSGCQEIASVVKADYKDAKTGRQMAGSRDGVRLPEHLATRKAVFVDGDKP</sequence>
<proteinExistence type="predicted"/>
<name>A0A3B8WL65_MARNT</name>
<dbReference type="AlphaFoldDB" id="A0A3B8WL65"/>
<accession>A0A3B8WL65</accession>
<reference evidence="1 2" key="1">
    <citation type="journal article" date="2018" name="Nat. Biotechnol.">
        <title>A standardized bacterial taxonomy based on genome phylogeny substantially revises the tree of life.</title>
        <authorList>
            <person name="Parks D.H."/>
            <person name="Chuvochina M."/>
            <person name="Waite D.W."/>
            <person name="Rinke C."/>
            <person name="Skarshewski A."/>
            <person name="Chaumeil P.A."/>
            <person name="Hugenholtz P."/>
        </authorList>
    </citation>
    <scope>NUCLEOTIDE SEQUENCE [LARGE SCALE GENOMIC DNA]</scope>
    <source>
        <strain evidence="1">UBA9049</strain>
    </source>
</reference>
<dbReference type="EMBL" id="DLYI01000287">
    <property type="protein sequence ID" value="HAC30246.1"/>
    <property type="molecule type" value="Genomic_DNA"/>
</dbReference>
<evidence type="ECO:0000313" key="1">
    <source>
        <dbReference type="EMBL" id="HAC30246.1"/>
    </source>
</evidence>
<dbReference type="Proteomes" id="UP000261325">
    <property type="component" value="Unassembled WGS sequence"/>
</dbReference>
<evidence type="ECO:0000313" key="2">
    <source>
        <dbReference type="Proteomes" id="UP000261325"/>
    </source>
</evidence>
<protein>
    <submittedName>
        <fullName evidence="1">Uncharacterized protein</fullName>
    </submittedName>
</protein>